<name>A0ABU4NFW9_9ACTN</name>
<reference evidence="8 9" key="1">
    <citation type="journal article" date="2023" name="Microb. Genom.">
        <title>Mesoterricola silvestris gen. nov., sp. nov., Mesoterricola sediminis sp. nov., Geothrix oryzae sp. nov., Geothrix edaphica sp. nov., Geothrix rubra sp. nov., and Geothrix limicola sp. nov., six novel members of Acidobacteriota isolated from soils.</title>
        <authorList>
            <person name="Weisberg A.J."/>
            <person name="Pearce E."/>
            <person name="Kramer C.G."/>
            <person name="Chang J.H."/>
            <person name="Clarke C.R."/>
        </authorList>
    </citation>
    <scope>NUCLEOTIDE SEQUENCE [LARGE SCALE GENOMIC DNA]</scope>
    <source>
        <strain evidence="8 9">ID09-01A</strain>
    </source>
</reference>
<feature type="transmembrane region" description="Helical" evidence="7">
    <location>
        <begin position="382"/>
        <end position="399"/>
    </location>
</feature>
<organism evidence="8 9">
    <name type="scientific">Streptomyces europaeiscabiei</name>
    <dbReference type="NCBI Taxonomy" id="146819"/>
    <lineage>
        <taxon>Bacteria</taxon>
        <taxon>Bacillati</taxon>
        <taxon>Actinomycetota</taxon>
        <taxon>Actinomycetes</taxon>
        <taxon>Kitasatosporales</taxon>
        <taxon>Streptomycetaceae</taxon>
        <taxon>Streptomyces</taxon>
    </lineage>
</organism>
<protein>
    <submittedName>
        <fullName evidence="8">MFS transporter</fullName>
    </submittedName>
</protein>
<dbReference type="RefSeq" id="WP_046705174.1">
    <property type="nucleotide sequence ID" value="NZ_JARAUR010000452.1"/>
</dbReference>
<feature type="transmembrane region" description="Helical" evidence="7">
    <location>
        <begin position="170"/>
        <end position="194"/>
    </location>
</feature>
<keyword evidence="9" id="KW-1185">Reference proteome</keyword>
<dbReference type="PANTHER" id="PTHR23513">
    <property type="entry name" value="INTEGRAL MEMBRANE EFFLUX PROTEIN-RELATED"/>
    <property type="match status" value="1"/>
</dbReference>
<feature type="transmembrane region" description="Helical" evidence="7">
    <location>
        <begin position="24"/>
        <end position="43"/>
    </location>
</feature>
<evidence type="ECO:0000256" key="7">
    <source>
        <dbReference type="SAM" id="Phobius"/>
    </source>
</evidence>
<feature type="transmembrane region" description="Helical" evidence="7">
    <location>
        <begin position="261"/>
        <end position="281"/>
    </location>
</feature>
<evidence type="ECO:0000256" key="3">
    <source>
        <dbReference type="ARBA" id="ARBA00022692"/>
    </source>
</evidence>
<proteinExistence type="predicted"/>
<feature type="transmembrane region" description="Helical" evidence="7">
    <location>
        <begin position="358"/>
        <end position="376"/>
    </location>
</feature>
<dbReference type="InterPro" id="IPR011701">
    <property type="entry name" value="MFS"/>
</dbReference>
<evidence type="ECO:0000256" key="6">
    <source>
        <dbReference type="SAM" id="MobiDB-lite"/>
    </source>
</evidence>
<dbReference type="Proteomes" id="UP001271274">
    <property type="component" value="Unassembled WGS sequence"/>
</dbReference>
<comment type="caution">
    <text evidence="8">The sequence shown here is derived from an EMBL/GenBank/DDBJ whole genome shotgun (WGS) entry which is preliminary data.</text>
</comment>
<gene>
    <name evidence="8" type="ORF">PV662_18465</name>
</gene>
<dbReference type="PANTHER" id="PTHR23513:SF6">
    <property type="entry name" value="MAJOR FACILITATOR SUPERFAMILY ASSOCIATED DOMAIN-CONTAINING PROTEIN"/>
    <property type="match status" value="1"/>
</dbReference>
<sequence>MTSTPTTRTTWPTGRVLRDRDAGLYLAAVVVSGLGSSAMWLVAGVWVKDLTGSDALAALCAFALWAPLLAGPLLGTLADRLHRRAVLITTDLALAALLLTLFTVRAPGDLWLLYTVLLVYGAAGVVHDAAESALVATAVDPSLLGDFNGLRMTANESMKLLAPPAGAGLYAAYGGATVALLDAVTFVAAAGLYGSVRFRKTQPRPSERPTTGPRARTTEGARRLLTDQRLRPLVLAGGTTMLLSGVNGALIYAVVESLGHSPVYTGLLHVAQGAGSIAVGLSTGTLLRRLGELRFAAYGIALTGVAVAARTIPNDIVVLACSAAIGVGLPCVLTAALTAVQRETPPDLLGRTTATAHTLLFAPTAAGMAIGAGLVALVDLPVLLPTVGTMCLLTAAGLLRHRR</sequence>
<evidence type="ECO:0000313" key="9">
    <source>
        <dbReference type="Proteomes" id="UP001271274"/>
    </source>
</evidence>
<dbReference type="Pfam" id="PF07690">
    <property type="entry name" value="MFS_1"/>
    <property type="match status" value="1"/>
</dbReference>
<keyword evidence="4 7" id="KW-1133">Transmembrane helix</keyword>
<feature type="transmembrane region" description="Helical" evidence="7">
    <location>
        <begin position="293"/>
        <end position="310"/>
    </location>
</feature>
<evidence type="ECO:0000256" key="1">
    <source>
        <dbReference type="ARBA" id="ARBA00004651"/>
    </source>
</evidence>
<dbReference type="InterPro" id="IPR036259">
    <property type="entry name" value="MFS_trans_sf"/>
</dbReference>
<keyword evidence="3 7" id="KW-0812">Transmembrane</keyword>
<comment type="subcellular location">
    <subcellularLocation>
        <location evidence="1">Cell membrane</location>
        <topology evidence="1">Multi-pass membrane protein</topology>
    </subcellularLocation>
</comment>
<feature type="transmembrane region" description="Helical" evidence="7">
    <location>
        <begin position="233"/>
        <end position="255"/>
    </location>
</feature>
<keyword evidence="5 7" id="KW-0472">Membrane</keyword>
<dbReference type="SUPFAM" id="SSF103473">
    <property type="entry name" value="MFS general substrate transporter"/>
    <property type="match status" value="1"/>
</dbReference>
<feature type="transmembrane region" description="Helical" evidence="7">
    <location>
        <begin position="316"/>
        <end position="337"/>
    </location>
</feature>
<feature type="region of interest" description="Disordered" evidence="6">
    <location>
        <begin position="200"/>
        <end position="220"/>
    </location>
</feature>
<accession>A0ABU4NFW9</accession>
<evidence type="ECO:0000256" key="4">
    <source>
        <dbReference type="ARBA" id="ARBA00022989"/>
    </source>
</evidence>
<keyword evidence="2" id="KW-1003">Cell membrane</keyword>
<evidence type="ECO:0000313" key="8">
    <source>
        <dbReference type="EMBL" id="MDX3701715.1"/>
    </source>
</evidence>
<feature type="transmembrane region" description="Helical" evidence="7">
    <location>
        <begin position="85"/>
        <end position="104"/>
    </location>
</feature>
<dbReference type="Gene3D" id="1.20.1250.20">
    <property type="entry name" value="MFS general substrate transporter like domains"/>
    <property type="match status" value="1"/>
</dbReference>
<dbReference type="CDD" id="cd06173">
    <property type="entry name" value="MFS_MefA_like"/>
    <property type="match status" value="1"/>
</dbReference>
<evidence type="ECO:0000256" key="5">
    <source>
        <dbReference type="ARBA" id="ARBA00023136"/>
    </source>
</evidence>
<evidence type="ECO:0000256" key="2">
    <source>
        <dbReference type="ARBA" id="ARBA00022475"/>
    </source>
</evidence>
<dbReference type="EMBL" id="JARAYU010000005">
    <property type="protein sequence ID" value="MDX3701715.1"/>
    <property type="molecule type" value="Genomic_DNA"/>
</dbReference>
<feature type="transmembrane region" description="Helical" evidence="7">
    <location>
        <begin position="55"/>
        <end position="78"/>
    </location>
</feature>